<name>A0A0K1LN99_9CAUD</name>
<accession>A0A0K1LN99</accession>
<dbReference type="KEGG" id="vg:26586879"/>
<dbReference type="EMBL" id="KT001916">
    <property type="protein sequence ID" value="AKU44061.1"/>
    <property type="molecule type" value="Genomic_DNA"/>
</dbReference>
<dbReference type="OrthoDB" id="18946at10239"/>
<dbReference type="RefSeq" id="YP_009177359.1">
    <property type="nucleotide sequence ID" value="NC_028247.1"/>
</dbReference>
<dbReference type="Proteomes" id="UP000202391">
    <property type="component" value="Segment"/>
</dbReference>
<organism evidence="1 2">
    <name type="scientific">Citrobacter phage Michonne</name>
    <dbReference type="NCBI Taxonomy" id="1675603"/>
    <lineage>
        <taxon>Viruses</taxon>
        <taxon>Duplodnaviria</taxon>
        <taxon>Heunggongvirae</taxon>
        <taxon>Uroviricota</taxon>
        <taxon>Caudoviricetes</taxon>
        <taxon>Andersonviridae</taxon>
        <taxon>Ounavirinae</taxon>
        <taxon>Mooglevirus</taxon>
        <taxon>Mooglevirus mordin</taxon>
    </lineage>
</organism>
<proteinExistence type="predicted"/>
<reference evidence="1 2" key="1">
    <citation type="journal article" date="2015" name="Genome Announc.">
        <title>Complete Genome Sequence of Citrobacter freundii Myophage Michonne.</title>
        <authorList>
            <person name="Bernal C.L."/>
            <person name="Berkowitz V.E."/>
            <person name="Cahill J.L."/>
            <person name="Rasche E.S."/>
            <person name="Kuty Everett G.F."/>
        </authorList>
    </citation>
    <scope>NUCLEOTIDE SEQUENCE [LARGE SCALE GENOMIC DNA]</scope>
</reference>
<evidence type="ECO:0000313" key="2">
    <source>
        <dbReference type="Proteomes" id="UP000202391"/>
    </source>
</evidence>
<protein>
    <submittedName>
        <fullName evidence="1">Uncharacterized protein</fullName>
    </submittedName>
</protein>
<sequence length="83" mass="9438">MATIRATVNNFGFNVLDVKFDMVGTGDAFGMVEMCLKATIQDYNPSEPFWKETKQEVLKDGVSSYYWGDSLITLYYEVDGFNN</sequence>
<evidence type="ECO:0000313" key="1">
    <source>
        <dbReference type="EMBL" id="AKU44061.1"/>
    </source>
</evidence>
<gene>
    <name evidence="1" type="ORF">CPT_Michonne112</name>
</gene>